<dbReference type="CDD" id="cd05371">
    <property type="entry name" value="HSD10-like_SDR_c"/>
    <property type="match status" value="1"/>
</dbReference>
<dbReference type="FunFam" id="3.40.50.720:FF:000215">
    <property type="entry name" value="3-hydroxyacyl-CoA dehydrogenase type-2"/>
    <property type="match status" value="1"/>
</dbReference>
<dbReference type="Gene3D" id="3.40.50.720">
    <property type="entry name" value="NAD(P)-binding Rossmann-like Domain"/>
    <property type="match status" value="1"/>
</dbReference>
<sequence>MDFNDTLQQKVALVTGGASGLGLATVKQLAAKGAKVAIFDLNRDQADQVASELGTNVRAYTVNVSDEVSVKTAIDQVVEDFGGLHIAVNCAGIGSASRTVGKNGPHSLELFSKVITINLIGTFNVTRLAAEAMQHNTPDSTDENTDYERGVIINTASVAAFDGQIGQVAYAASKGGVVGMTLPLARDLAVIGIRVNTIAPGIFNTPLMNASPDSVKLPLIEMTQFPKRLGYPEEYAKLALHIIENRFMNGETIRLDGAIRMQPR</sequence>
<proteinExistence type="inferred from homology"/>
<organism evidence="4 5">
    <name type="scientific">Aquirhabdus parva</name>
    <dbReference type="NCBI Taxonomy" id="2283318"/>
    <lineage>
        <taxon>Bacteria</taxon>
        <taxon>Pseudomonadati</taxon>
        <taxon>Pseudomonadota</taxon>
        <taxon>Gammaproteobacteria</taxon>
        <taxon>Moraxellales</taxon>
        <taxon>Moraxellaceae</taxon>
        <taxon>Aquirhabdus</taxon>
    </lineage>
</organism>
<evidence type="ECO:0000256" key="3">
    <source>
        <dbReference type="RuleBase" id="RU000363"/>
    </source>
</evidence>
<dbReference type="GO" id="GO:0016491">
    <property type="term" value="F:oxidoreductase activity"/>
    <property type="evidence" value="ECO:0007669"/>
    <property type="project" value="UniProtKB-KW"/>
</dbReference>
<accession>A0A345P5H9</accession>
<dbReference type="InterPro" id="IPR036291">
    <property type="entry name" value="NAD(P)-bd_dom_sf"/>
</dbReference>
<dbReference type="PRINTS" id="PR00080">
    <property type="entry name" value="SDRFAMILY"/>
</dbReference>
<name>A0A345P5H9_9GAMM</name>
<dbReference type="Pfam" id="PF00106">
    <property type="entry name" value="adh_short"/>
    <property type="match status" value="1"/>
</dbReference>
<protein>
    <submittedName>
        <fullName evidence="4">3-hydroxyacyl-CoA dehydrogenase</fullName>
    </submittedName>
</protein>
<dbReference type="OrthoDB" id="9794138at2"/>
<dbReference type="RefSeq" id="WP_114898648.1">
    <property type="nucleotide sequence ID" value="NZ_CP031222.1"/>
</dbReference>
<evidence type="ECO:0000256" key="1">
    <source>
        <dbReference type="ARBA" id="ARBA00006484"/>
    </source>
</evidence>
<keyword evidence="2" id="KW-0560">Oxidoreductase</keyword>
<dbReference type="AlphaFoldDB" id="A0A345P5H9"/>
<evidence type="ECO:0000256" key="2">
    <source>
        <dbReference type="ARBA" id="ARBA00023002"/>
    </source>
</evidence>
<dbReference type="PANTHER" id="PTHR43658:SF8">
    <property type="entry name" value="17-BETA-HYDROXYSTEROID DEHYDROGENASE 14-RELATED"/>
    <property type="match status" value="1"/>
</dbReference>
<dbReference type="PANTHER" id="PTHR43658">
    <property type="entry name" value="SHORT-CHAIN DEHYDROGENASE/REDUCTASE"/>
    <property type="match status" value="1"/>
</dbReference>
<dbReference type="InterPro" id="IPR002347">
    <property type="entry name" value="SDR_fam"/>
</dbReference>
<dbReference type="EMBL" id="CP031222">
    <property type="protein sequence ID" value="AXI02538.1"/>
    <property type="molecule type" value="Genomic_DNA"/>
</dbReference>
<gene>
    <name evidence="4" type="ORF">HYN46_06675</name>
</gene>
<dbReference type="InterPro" id="IPR020904">
    <property type="entry name" value="Sc_DH/Rdtase_CS"/>
</dbReference>
<comment type="similarity">
    <text evidence="1 3">Belongs to the short-chain dehydrogenases/reductases (SDR) family.</text>
</comment>
<keyword evidence="5" id="KW-1185">Reference proteome</keyword>
<evidence type="ECO:0000313" key="5">
    <source>
        <dbReference type="Proteomes" id="UP000253940"/>
    </source>
</evidence>
<reference evidence="4 5" key="1">
    <citation type="submission" date="2018-07" db="EMBL/GenBank/DDBJ databases">
        <title>Genome sequencing of Moraxellaceae gen. HYN0046.</title>
        <authorList>
            <person name="Kim M."/>
            <person name="Yi H."/>
        </authorList>
    </citation>
    <scope>NUCLEOTIDE SEQUENCE [LARGE SCALE GENOMIC DNA]</scope>
    <source>
        <strain evidence="4 5">HYN0046</strain>
    </source>
</reference>
<dbReference type="SUPFAM" id="SSF51735">
    <property type="entry name" value="NAD(P)-binding Rossmann-fold domains"/>
    <property type="match status" value="1"/>
</dbReference>
<dbReference type="PROSITE" id="PS00061">
    <property type="entry name" value="ADH_SHORT"/>
    <property type="match status" value="1"/>
</dbReference>
<dbReference type="PRINTS" id="PR00081">
    <property type="entry name" value="GDHRDH"/>
</dbReference>
<dbReference type="KEGG" id="mbah:HYN46_06675"/>
<evidence type="ECO:0000313" key="4">
    <source>
        <dbReference type="EMBL" id="AXI02538.1"/>
    </source>
</evidence>
<dbReference type="Proteomes" id="UP000253940">
    <property type="component" value="Chromosome"/>
</dbReference>